<dbReference type="AlphaFoldDB" id="A0A0E9WRR9"/>
<sequence>MTFKNFLSDLFFFFHVLFVLRACKGKYFSVDFIMVQSAFTKCNCKQYLRTVLKFSLPLFFLIGFFQVQSFYIVILKLKTNCFREMVVQYSPPHCSFSVHVAIYFLRKSPTL</sequence>
<accession>A0A0E9WRR9</accession>
<evidence type="ECO:0000256" key="1">
    <source>
        <dbReference type="SAM" id="Phobius"/>
    </source>
</evidence>
<reference evidence="2" key="2">
    <citation type="journal article" date="2015" name="Fish Shellfish Immunol.">
        <title>Early steps in the European eel (Anguilla anguilla)-Vibrio vulnificus interaction in the gills: Role of the RtxA13 toxin.</title>
        <authorList>
            <person name="Callol A."/>
            <person name="Pajuelo D."/>
            <person name="Ebbesson L."/>
            <person name="Teles M."/>
            <person name="MacKenzie S."/>
            <person name="Amaro C."/>
        </authorList>
    </citation>
    <scope>NUCLEOTIDE SEQUENCE</scope>
</reference>
<evidence type="ECO:0000313" key="2">
    <source>
        <dbReference type="EMBL" id="JAH92971.1"/>
    </source>
</evidence>
<organism evidence="2">
    <name type="scientific">Anguilla anguilla</name>
    <name type="common">European freshwater eel</name>
    <name type="synonym">Muraena anguilla</name>
    <dbReference type="NCBI Taxonomy" id="7936"/>
    <lineage>
        <taxon>Eukaryota</taxon>
        <taxon>Metazoa</taxon>
        <taxon>Chordata</taxon>
        <taxon>Craniata</taxon>
        <taxon>Vertebrata</taxon>
        <taxon>Euteleostomi</taxon>
        <taxon>Actinopterygii</taxon>
        <taxon>Neopterygii</taxon>
        <taxon>Teleostei</taxon>
        <taxon>Anguilliformes</taxon>
        <taxon>Anguillidae</taxon>
        <taxon>Anguilla</taxon>
    </lineage>
</organism>
<feature type="transmembrane region" description="Helical" evidence="1">
    <location>
        <begin position="56"/>
        <end position="75"/>
    </location>
</feature>
<proteinExistence type="predicted"/>
<keyword evidence="1" id="KW-1133">Transmembrane helix</keyword>
<dbReference type="EMBL" id="GBXM01015606">
    <property type="protein sequence ID" value="JAH92971.1"/>
    <property type="molecule type" value="Transcribed_RNA"/>
</dbReference>
<keyword evidence="1" id="KW-0812">Transmembrane</keyword>
<keyword evidence="1" id="KW-0472">Membrane</keyword>
<name>A0A0E9WRR9_ANGAN</name>
<reference evidence="2" key="1">
    <citation type="submission" date="2014-11" db="EMBL/GenBank/DDBJ databases">
        <authorList>
            <person name="Amaro Gonzalez C."/>
        </authorList>
    </citation>
    <scope>NUCLEOTIDE SEQUENCE</scope>
</reference>
<protein>
    <submittedName>
        <fullName evidence="2">Uncharacterized protein</fullName>
    </submittedName>
</protein>